<keyword evidence="3" id="KW-0540">Nuclease</keyword>
<name>A0A1Q6I5Z4_BACUN</name>
<dbReference type="Pfam" id="PF03372">
    <property type="entry name" value="Exo_endo_phos"/>
    <property type="match status" value="1"/>
</dbReference>
<dbReference type="InterPro" id="IPR005135">
    <property type="entry name" value="Endo/exonuclease/phosphatase"/>
</dbReference>
<evidence type="ECO:0000313" key="3">
    <source>
        <dbReference type="EMBL" id="OKZ34285.1"/>
    </source>
</evidence>
<dbReference type="Proteomes" id="UP000186549">
    <property type="component" value="Unassembled WGS sequence"/>
</dbReference>
<keyword evidence="3" id="KW-0269">Exonuclease</keyword>
<evidence type="ECO:0000259" key="2">
    <source>
        <dbReference type="Pfam" id="PF03372"/>
    </source>
</evidence>
<feature type="chain" id="PRO_5010275844" evidence="1">
    <location>
        <begin position="20"/>
        <end position="312"/>
    </location>
</feature>
<keyword evidence="1" id="KW-0732">Signal</keyword>
<dbReference type="PANTHER" id="PTHR41349:SF1">
    <property type="entry name" value="PROTEIN CBG08683"/>
    <property type="match status" value="1"/>
</dbReference>
<dbReference type="InterPro" id="IPR036691">
    <property type="entry name" value="Endo/exonu/phosph_ase_sf"/>
</dbReference>
<dbReference type="GO" id="GO:0004519">
    <property type="term" value="F:endonuclease activity"/>
    <property type="evidence" value="ECO:0007669"/>
    <property type="project" value="UniProtKB-KW"/>
</dbReference>
<protein>
    <submittedName>
        <fullName evidence="3">Endonuclease/exonuclease/phosphatase</fullName>
    </submittedName>
</protein>
<accession>A0A1Q6I5Z4</accession>
<proteinExistence type="predicted"/>
<keyword evidence="3" id="KW-0255">Endonuclease</keyword>
<dbReference type="PROSITE" id="PS51257">
    <property type="entry name" value="PROKAR_LIPOPROTEIN"/>
    <property type="match status" value="1"/>
</dbReference>
<dbReference type="PANTHER" id="PTHR41349">
    <property type="match status" value="1"/>
</dbReference>
<dbReference type="SUPFAM" id="SSF56219">
    <property type="entry name" value="DNase I-like"/>
    <property type="match status" value="1"/>
</dbReference>
<gene>
    <name evidence="3" type="ORF">BHV79_08135</name>
</gene>
<comment type="caution">
    <text evidence="3">The sequence shown here is derived from an EMBL/GenBank/DDBJ whole genome shotgun (WGS) entry which is preliminary data.</text>
</comment>
<organism evidence="3 4">
    <name type="scientific">Bacteroides uniformis</name>
    <dbReference type="NCBI Taxonomy" id="820"/>
    <lineage>
        <taxon>Bacteria</taxon>
        <taxon>Pseudomonadati</taxon>
        <taxon>Bacteroidota</taxon>
        <taxon>Bacteroidia</taxon>
        <taxon>Bacteroidales</taxon>
        <taxon>Bacteroidaceae</taxon>
        <taxon>Bacteroides</taxon>
    </lineage>
</organism>
<dbReference type="Gene3D" id="3.60.10.10">
    <property type="entry name" value="Endonuclease/exonuclease/phosphatase"/>
    <property type="match status" value="1"/>
</dbReference>
<feature type="domain" description="Endonuclease/exonuclease/phosphatase" evidence="2">
    <location>
        <begin position="34"/>
        <end position="302"/>
    </location>
</feature>
<evidence type="ECO:0000256" key="1">
    <source>
        <dbReference type="SAM" id="SignalP"/>
    </source>
</evidence>
<sequence length="312" mass="35143">MMKTRNLIGMIAFCLFALAACTPSKESGKTLTVLSWNVWHGGHSKTYPEKGCKGTIDILKKSEADVILMVETYGAAPMVADSLGYSYNLISDNLCIYSRYPIIRKYAFADSISTFNFGGVMIDVNGKPVRVFDTWLHYLPDMRLAPTDKSEEEILAWEMEGTRDEEIHRILTVIRPLLAETDSIPIIMGGDFNVHSHLDWTEATRNLYHHGGAVVNWPVSIAMEEAGFKDSFREMNSDPVASPGVTWLADADSLETECRMDRIDFIYYQGKTIQAIASECYDNSLGKTFTFKGEDFFYPSDHGFVLSKFELK</sequence>
<dbReference type="GO" id="GO:0004527">
    <property type="term" value="F:exonuclease activity"/>
    <property type="evidence" value="ECO:0007669"/>
    <property type="project" value="UniProtKB-KW"/>
</dbReference>
<evidence type="ECO:0000313" key="4">
    <source>
        <dbReference type="Proteomes" id="UP000186549"/>
    </source>
</evidence>
<dbReference type="AlphaFoldDB" id="A0A1Q6I5Z4"/>
<keyword evidence="3" id="KW-0378">Hydrolase</keyword>
<dbReference type="EMBL" id="MNQU01000196">
    <property type="protein sequence ID" value="OKZ34285.1"/>
    <property type="molecule type" value="Genomic_DNA"/>
</dbReference>
<reference evidence="3 4" key="1">
    <citation type="journal article" date="2016" name="Nat. Biotechnol.">
        <title>Measurement of bacterial replication rates in microbial communities.</title>
        <authorList>
            <person name="Brown C.T."/>
            <person name="Olm M.R."/>
            <person name="Thomas B.C."/>
            <person name="Banfield J.F."/>
        </authorList>
    </citation>
    <scope>NUCLEOTIDE SEQUENCE [LARGE SCALE GENOMIC DNA]</scope>
    <source>
        <strain evidence="3">45_41</strain>
    </source>
</reference>
<feature type="signal peptide" evidence="1">
    <location>
        <begin position="1"/>
        <end position="19"/>
    </location>
</feature>